<dbReference type="EMBL" id="JBHSBB010000028">
    <property type="protein sequence ID" value="MFC4035654.1"/>
    <property type="molecule type" value="Genomic_DNA"/>
</dbReference>
<dbReference type="Proteomes" id="UP001595765">
    <property type="component" value="Unassembled WGS sequence"/>
</dbReference>
<dbReference type="Pfam" id="PF06210">
    <property type="entry name" value="DUF1003"/>
    <property type="match status" value="1"/>
</dbReference>
<evidence type="ECO:0000313" key="3">
    <source>
        <dbReference type="Proteomes" id="UP001595765"/>
    </source>
</evidence>
<sequence>MTLPPEDHPLPHHPSVALQHERLVFARMRTTQDRVADAITAFAGTMGFVYLHAVWFAGWIAVNEGLIGRRAVFDRYPFGLLTMIVSLEAIFLSTFVMVSQNRQATRENIRADLDFETNLRAEVWSIHIGKALGLDPDRIERHVQDAIADSRDRLSGAPSGPPRTDP</sequence>
<name>A0ABV8HZG6_9ACTN</name>
<organism evidence="2 3">
    <name type="scientific">Streptomyces polygonati</name>
    <dbReference type="NCBI Taxonomy" id="1617087"/>
    <lineage>
        <taxon>Bacteria</taxon>
        <taxon>Bacillati</taxon>
        <taxon>Actinomycetota</taxon>
        <taxon>Actinomycetes</taxon>
        <taxon>Kitasatosporales</taxon>
        <taxon>Streptomycetaceae</taxon>
        <taxon>Streptomyces</taxon>
    </lineage>
</organism>
<keyword evidence="1" id="KW-0812">Transmembrane</keyword>
<proteinExistence type="predicted"/>
<evidence type="ECO:0000313" key="2">
    <source>
        <dbReference type="EMBL" id="MFC4035654.1"/>
    </source>
</evidence>
<keyword evidence="1" id="KW-1133">Transmembrane helix</keyword>
<comment type="caution">
    <text evidence="2">The sequence shown here is derived from an EMBL/GenBank/DDBJ whole genome shotgun (WGS) entry which is preliminary data.</text>
</comment>
<protein>
    <submittedName>
        <fullName evidence="2">DUF1003 domain-containing protein</fullName>
    </submittedName>
</protein>
<gene>
    <name evidence="2" type="ORF">ACFO3J_29915</name>
</gene>
<dbReference type="RefSeq" id="WP_386435975.1">
    <property type="nucleotide sequence ID" value="NZ_JBHSBB010000028.1"/>
</dbReference>
<reference evidence="3" key="1">
    <citation type="journal article" date="2019" name="Int. J. Syst. Evol. Microbiol.">
        <title>The Global Catalogue of Microorganisms (GCM) 10K type strain sequencing project: providing services to taxonomists for standard genome sequencing and annotation.</title>
        <authorList>
            <consortium name="The Broad Institute Genomics Platform"/>
            <consortium name="The Broad Institute Genome Sequencing Center for Infectious Disease"/>
            <person name="Wu L."/>
            <person name="Ma J."/>
        </authorList>
    </citation>
    <scope>NUCLEOTIDE SEQUENCE [LARGE SCALE GENOMIC DNA]</scope>
    <source>
        <strain evidence="3">CGMCC 4.7237</strain>
    </source>
</reference>
<dbReference type="PANTHER" id="PTHR41386">
    <property type="entry name" value="INTEGRAL MEMBRANE PROTEIN-RELATED"/>
    <property type="match status" value="1"/>
</dbReference>
<dbReference type="InterPro" id="IPR010406">
    <property type="entry name" value="DUF1003"/>
</dbReference>
<accession>A0ABV8HZG6</accession>
<keyword evidence="3" id="KW-1185">Reference proteome</keyword>
<evidence type="ECO:0000256" key="1">
    <source>
        <dbReference type="SAM" id="Phobius"/>
    </source>
</evidence>
<keyword evidence="1" id="KW-0472">Membrane</keyword>
<dbReference type="PANTHER" id="PTHR41386:SF1">
    <property type="entry name" value="MEMBRANE PROTEIN"/>
    <property type="match status" value="1"/>
</dbReference>
<feature type="transmembrane region" description="Helical" evidence="1">
    <location>
        <begin position="78"/>
        <end position="98"/>
    </location>
</feature>
<feature type="transmembrane region" description="Helical" evidence="1">
    <location>
        <begin position="35"/>
        <end position="58"/>
    </location>
</feature>